<dbReference type="GO" id="GO:0061575">
    <property type="term" value="F:cyclin-dependent protein serine/threonine kinase activator activity"/>
    <property type="evidence" value="ECO:0007669"/>
    <property type="project" value="InterPro"/>
</dbReference>
<feature type="compositionally biased region" description="Polar residues" evidence="9">
    <location>
        <begin position="16"/>
        <end position="45"/>
    </location>
</feature>
<dbReference type="AlphaFoldDB" id="B4KJK8"/>
<dbReference type="SMR" id="B4KJK8"/>
<organism evidence="10 11">
    <name type="scientific">Drosophila mojavensis</name>
    <name type="common">Fruit fly</name>
    <dbReference type="NCBI Taxonomy" id="7230"/>
    <lineage>
        <taxon>Eukaryota</taxon>
        <taxon>Metazoa</taxon>
        <taxon>Ecdysozoa</taxon>
        <taxon>Arthropoda</taxon>
        <taxon>Hexapoda</taxon>
        <taxon>Insecta</taxon>
        <taxon>Pterygota</taxon>
        <taxon>Neoptera</taxon>
        <taxon>Endopterygota</taxon>
        <taxon>Diptera</taxon>
        <taxon>Brachycera</taxon>
        <taxon>Muscomorpha</taxon>
        <taxon>Ephydroidea</taxon>
        <taxon>Drosophilidae</taxon>
        <taxon>Drosophila</taxon>
    </lineage>
</organism>
<evidence type="ECO:0000256" key="4">
    <source>
        <dbReference type="ARBA" id="ARBA00022553"/>
    </source>
</evidence>
<dbReference type="EMBL" id="CH933807">
    <property type="protein sequence ID" value="EDW13588.2"/>
    <property type="molecule type" value="Genomic_DNA"/>
</dbReference>
<dbReference type="eggNOG" id="KOG3932">
    <property type="taxonomic scope" value="Eukaryota"/>
</dbReference>
<reference evidence="10" key="2">
    <citation type="journal article" date="2008" name="Bioinformatics">
        <title>Assembly reconciliation.</title>
        <authorList>
            <person name="Zimin A.V."/>
            <person name="Smith D.R."/>
            <person name="Sutton G."/>
            <person name="Yorke J.A."/>
        </authorList>
    </citation>
    <scope>NUCLEOTIDE SEQUENCE</scope>
    <source>
        <strain evidence="10">TSC#15081-1352.22</strain>
    </source>
</reference>
<keyword evidence="3" id="KW-1003">Cell membrane</keyword>
<dbReference type="Gene3D" id="1.10.472.10">
    <property type="entry name" value="Cyclin-like"/>
    <property type="match status" value="1"/>
</dbReference>
<proteinExistence type="inferred from homology"/>
<dbReference type="Pfam" id="PF03261">
    <property type="entry name" value="CDK5_activator"/>
    <property type="match status" value="1"/>
</dbReference>
<dbReference type="PIRSF" id="PIRSF009324">
    <property type="entry name" value="Cdk5_activator"/>
    <property type="match status" value="1"/>
</dbReference>
<dbReference type="GO" id="GO:0019901">
    <property type="term" value="F:protein kinase binding"/>
    <property type="evidence" value="ECO:0007669"/>
    <property type="project" value="TreeGrafter"/>
</dbReference>
<comment type="similarity">
    <text evidence="2 8">Belongs to the cyclin-dependent kinase 5 activator family.</text>
</comment>
<dbReference type="PANTHER" id="PTHR23401">
    <property type="entry name" value="CYCLIN DEPENDANT KINASE-5 ACTIVATOR"/>
    <property type="match status" value="1"/>
</dbReference>
<accession>B4KJK8</accession>
<dbReference type="GO" id="GO:0005886">
    <property type="term" value="C:plasma membrane"/>
    <property type="evidence" value="ECO:0007669"/>
    <property type="project" value="UniProtKB-SubCell"/>
</dbReference>
<dbReference type="FunFam" id="1.10.472.10:FF:000025">
    <property type="entry name" value="Cyclin-dependent kinase 5 activator"/>
    <property type="match status" value="1"/>
</dbReference>
<keyword evidence="6" id="KW-0449">Lipoprotein</keyword>
<evidence type="ECO:0000313" key="11">
    <source>
        <dbReference type="Proteomes" id="UP000009192"/>
    </source>
</evidence>
<dbReference type="FunCoup" id="B4KJK8">
    <property type="interactions" value="10"/>
</dbReference>
<dbReference type="OrthoDB" id="7676799at2759"/>
<evidence type="ECO:0000256" key="8">
    <source>
        <dbReference type="PIRNR" id="PIRNR009324"/>
    </source>
</evidence>
<dbReference type="InterPro" id="IPR004944">
    <property type="entry name" value="CDK5_activator"/>
</dbReference>
<dbReference type="GO" id="GO:0030426">
    <property type="term" value="C:growth cone"/>
    <property type="evidence" value="ECO:0007669"/>
    <property type="project" value="TreeGrafter"/>
</dbReference>
<sequence>MGTVLSFNPRDRHPVYSSQPNFPYNQSTDIPNQKSNDNSGSVDSQLNNFSYEQLNNAKNRENRKVYSHQISRNGSGHQNTCGSLQFNMHTQMNSHNFNSLTYSSKDTINNDLDSHNENSTIILEKSSIEKNLKKHSLFINALSWKKLSTSHNKKKVENKNKCANLPSTCFKAQLLEASYSSSSDKNKNIQLHCNHIEEHQQTHCNQSQIIQELPFFPSTKAQKLTTAKEQGRVNNTNSITNHNKLIQKQPLALTRPQQLQISSIQIKNTNQNYIPRKTVIQASTSELLKCLGLFLHYRCHRLNNFDPGDAVMWLRAVDRSLLLQGWQDVAFINPANVVFVYMLVRELVNGEETKESDLQASVLTCLYLSYSYMGNEISYPLKPFLVEDSKETFWDRCLFIVNRLSNKMLKINAEPAFFTEVFTELKSCGQFQSNSIQSLPCGGT</sequence>
<dbReference type="InterPro" id="IPR036915">
    <property type="entry name" value="Cyclin-like_sf"/>
</dbReference>
<comment type="subunit">
    <text evidence="8">Heterodimer of a catalytic subunit and a regulatory subunit.</text>
</comment>
<dbReference type="SUPFAM" id="SSF47954">
    <property type="entry name" value="Cyclin-like"/>
    <property type="match status" value="1"/>
</dbReference>
<dbReference type="GO" id="GO:0007411">
    <property type="term" value="P:axon guidance"/>
    <property type="evidence" value="ECO:0007669"/>
    <property type="project" value="TreeGrafter"/>
</dbReference>
<name>B4KJK8_DROMO</name>
<protein>
    <recommendedName>
        <fullName evidence="8">Cyclin-dependent kinase 5 activator</fullName>
    </recommendedName>
</protein>
<gene>
    <name evidence="10" type="primary">Dmoj\GI18594</name>
    <name evidence="10" type="ORF">Dmoj_GI18594</name>
</gene>
<dbReference type="GO" id="GO:0016533">
    <property type="term" value="C:protein kinase 5 complex"/>
    <property type="evidence" value="ECO:0007669"/>
    <property type="project" value="UniProtKB-UniRule"/>
</dbReference>
<evidence type="ECO:0000256" key="1">
    <source>
        <dbReference type="ARBA" id="ARBA00004193"/>
    </source>
</evidence>
<evidence type="ECO:0000256" key="7">
    <source>
        <dbReference type="ARBA" id="ARBA00046278"/>
    </source>
</evidence>
<dbReference type="HOGENOM" id="CLU_034132_1_1_1"/>
<evidence type="ECO:0000256" key="5">
    <source>
        <dbReference type="ARBA" id="ARBA00023136"/>
    </source>
</evidence>
<dbReference type="GO" id="GO:0012505">
    <property type="term" value="C:endomembrane system"/>
    <property type="evidence" value="ECO:0007669"/>
    <property type="project" value="UniProtKB-SubCell"/>
</dbReference>
<evidence type="ECO:0000256" key="2">
    <source>
        <dbReference type="ARBA" id="ARBA00010175"/>
    </source>
</evidence>
<keyword evidence="11" id="KW-1185">Reference proteome</keyword>
<evidence type="ECO:0000256" key="6">
    <source>
        <dbReference type="ARBA" id="ARBA00023288"/>
    </source>
</evidence>
<evidence type="ECO:0000313" key="10">
    <source>
        <dbReference type="EMBL" id="EDW13588.2"/>
    </source>
</evidence>
<dbReference type="GO" id="GO:0005737">
    <property type="term" value="C:cytoplasm"/>
    <property type="evidence" value="ECO:0007669"/>
    <property type="project" value="TreeGrafter"/>
</dbReference>
<dbReference type="Proteomes" id="UP000009192">
    <property type="component" value="Unassembled WGS sequence"/>
</dbReference>
<reference evidence="10 11" key="1">
    <citation type="journal article" date="2007" name="Nature">
        <title>Evolution of genes and genomes on the Drosophila phylogeny.</title>
        <authorList>
            <consortium name="Drosophila 12 Genomes Consortium"/>
            <person name="Clark A.G."/>
            <person name="Eisen M.B."/>
            <person name="Smith D.R."/>
            <person name="Bergman C.M."/>
            <person name="Oliver B."/>
            <person name="Markow T.A."/>
            <person name="Kaufman T.C."/>
            <person name="Kellis M."/>
            <person name="Gelbart W."/>
            <person name="Iyer V.N."/>
            <person name="Pollard D.A."/>
            <person name="Sackton T.B."/>
            <person name="Larracuente A.M."/>
            <person name="Singh N.D."/>
            <person name="Abad J.P."/>
            <person name="Abt D.N."/>
            <person name="Adryan B."/>
            <person name="Aguade M."/>
            <person name="Akashi H."/>
            <person name="Anderson W.W."/>
            <person name="Aquadro C.F."/>
            <person name="Ardell D.H."/>
            <person name="Arguello R."/>
            <person name="Artieri C.G."/>
            <person name="Barbash D.A."/>
            <person name="Barker D."/>
            <person name="Barsanti P."/>
            <person name="Batterham P."/>
            <person name="Batzoglou S."/>
            <person name="Begun D."/>
            <person name="Bhutkar A."/>
            <person name="Blanco E."/>
            <person name="Bosak S.A."/>
            <person name="Bradley R.K."/>
            <person name="Brand A.D."/>
            <person name="Brent M.R."/>
            <person name="Brooks A.N."/>
            <person name="Brown R.H."/>
            <person name="Butlin R.K."/>
            <person name="Caggese C."/>
            <person name="Calvi B.R."/>
            <person name="Bernardo de Carvalho A."/>
            <person name="Caspi A."/>
            <person name="Castrezana S."/>
            <person name="Celniker S.E."/>
            <person name="Chang J.L."/>
            <person name="Chapple C."/>
            <person name="Chatterji S."/>
            <person name="Chinwalla A."/>
            <person name="Civetta A."/>
            <person name="Clifton S.W."/>
            <person name="Comeron J.M."/>
            <person name="Costello J.C."/>
            <person name="Coyne J.A."/>
            <person name="Daub J."/>
            <person name="David R.G."/>
            <person name="Delcher A.L."/>
            <person name="Delehaunty K."/>
            <person name="Do C.B."/>
            <person name="Ebling H."/>
            <person name="Edwards K."/>
            <person name="Eickbush T."/>
            <person name="Evans J.D."/>
            <person name="Filipski A."/>
            <person name="Findeiss S."/>
            <person name="Freyhult E."/>
            <person name="Fulton L."/>
            <person name="Fulton R."/>
            <person name="Garcia A.C."/>
            <person name="Gardiner A."/>
            <person name="Garfield D.A."/>
            <person name="Garvin B.E."/>
            <person name="Gibson G."/>
            <person name="Gilbert D."/>
            <person name="Gnerre S."/>
            <person name="Godfrey J."/>
            <person name="Good R."/>
            <person name="Gotea V."/>
            <person name="Gravely B."/>
            <person name="Greenberg A.J."/>
            <person name="Griffiths-Jones S."/>
            <person name="Gross S."/>
            <person name="Guigo R."/>
            <person name="Gustafson E.A."/>
            <person name="Haerty W."/>
            <person name="Hahn M.W."/>
            <person name="Halligan D.L."/>
            <person name="Halpern A.L."/>
            <person name="Halter G.M."/>
            <person name="Han M.V."/>
            <person name="Heger A."/>
            <person name="Hillier L."/>
            <person name="Hinrichs A.S."/>
            <person name="Holmes I."/>
            <person name="Hoskins R.A."/>
            <person name="Hubisz M.J."/>
            <person name="Hultmark D."/>
            <person name="Huntley M.A."/>
            <person name="Jaffe D.B."/>
            <person name="Jagadeeshan S."/>
            <person name="Jeck W.R."/>
            <person name="Johnson J."/>
            <person name="Jones C.D."/>
            <person name="Jordan W.C."/>
            <person name="Karpen G.H."/>
            <person name="Kataoka E."/>
            <person name="Keightley P.D."/>
            <person name="Kheradpour P."/>
            <person name="Kirkness E.F."/>
            <person name="Koerich L.B."/>
            <person name="Kristiansen K."/>
            <person name="Kudrna D."/>
            <person name="Kulathinal R.J."/>
            <person name="Kumar S."/>
            <person name="Kwok R."/>
            <person name="Lander E."/>
            <person name="Langley C.H."/>
            <person name="Lapoint R."/>
            <person name="Lazzaro B.P."/>
            <person name="Lee S.J."/>
            <person name="Levesque L."/>
            <person name="Li R."/>
            <person name="Lin C.F."/>
            <person name="Lin M.F."/>
            <person name="Lindblad-Toh K."/>
            <person name="Llopart A."/>
            <person name="Long M."/>
            <person name="Low L."/>
            <person name="Lozovsky E."/>
            <person name="Lu J."/>
            <person name="Luo M."/>
            <person name="Machado C.A."/>
            <person name="Makalowski W."/>
            <person name="Marzo M."/>
            <person name="Matsuda M."/>
            <person name="Matzkin L."/>
            <person name="McAllister B."/>
            <person name="McBride C.S."/>
            <person name="McKernan B."/>
            <person name="McKernan K."/>
            <person name="Mendez-Lago M."/>
            <person name="Minx P."/>
            <person name="Mollenhauer M.U."/>
            <person name="Montooth K."/>
            <person name="Mount S.M."/>
            <person name="Mu X."/>
            <person name="Myers E."/>
            <person name="Negre B."/>
            <person name="Newfeld S."/>
            <person name="Nielsen R."/>
            <person name="Noor M.A."/>
            <person name="O'Grady P."/>
            <person name="Pachter L."/>
            <person name="Papaceit M."/>
            <person name="Parisi M.J."/>
            <person name="Parisi M."/>
            <person name="Parts L."/>
            <person name="Pedersen J.S."/>
            <person name="Pesole G."/>
            <person name="Phillippy A.M."/>
            <person name="Ponting C.P."/>
            <person name="Pop M."/>
            <person name="Porcelli D."/>
            <person name="Powell J.R."/>
            <person name="Prohaska S."/>
            <person name="Pruitt K."/>
            <person name="Puig M."/>
            <person name="Quesneville H."/>
            <person name="Ram K.R."/>
            <person name="Rand D."/>
            <person name="Rasmussen M.D."/>
            <person name="Reed L.K."/>
            <person name="Reenan R."/>
            <person name="Reily A."/>
            <person name="Remington K.A."/>
            <person name="Rieger T.T."/>
            <person name="Ritchie M.G."/>
            <person name="Robin C."/>
            <person name="Rogers Y.H."/>
            <person name="Rohde C."/>
            <person name="Rozas J."/>
            <person name="Rubenfield M.J."/>
            <person name="Ruiz A."/>
            <person name="Russo S."/>
            <person name="Salzberg S.L."/>
            <person name="Sanchez-Gracia A."/>
            <person name="Saranga D.J."/>
            <person name="Sato H."/>
            <person name="Schaeffer S.W."/>
            <person name="Schatz M.C."/>
            <person name="Schlenke T."/>
            <person name="Schwartz R."/>
            <person name="Segarra C."/>
            <person name="Singh R.S."/>
            <person name="Sirot L."/>
            <person name="Sirota M."/>
            <person name="Sisneros N.B."/>
            <person name="Smith C.D."/>
            <person name="Smith T.F."/>
            <person name="Spieth J."/>
            <person name="Stage D.E."/>
            <person name="Stark A."/>
            <person name="Stephan W."/>
            <person name="Strausberg R.L."/>
            <person name="Strempel S."/>
            <person name="Sturgill D."/>
            <person name="Sutton G."/>
            <person name="Sutton G.G."/>
            <person name="Tao W."/>
            <person name="Teichmann S."/>
            <person name="Tobari Y.N."/>
            <person name="Tomimura Y."/>
            <person name="Tsolas J.M."/>
            <person name="Valente V.L."/>
            <person name="Venter E."/>
            <person name="Venter J.C."/>
            <person name="Vicario S."/>
            <person name="Vieira F.G."/>
            <person name="Vilella A.J."/>
            <person name="Villasante A."/>
            <person name="Walenz B."/>
            <person name="Wang J."/>
            <person name="Wasserman M."/>
            <person name="Watts T."/>
            <person name="Wilson D."/>
            <person name="Wilson R.K."/>
            <person name="Wing R.A."/>
            <person name="Wolfner M.F."/>
            <person name="Wong A."/>
            <person name="Wong G.K."/>
            <person name="Wu C.I."/>
            <person name="Wu G."/>
            <person name="Yamamoto D."/>
            <person name="Yang H.P."/>
            <person name="Yang S.P."/>
            <person name="Yorke J.A."/>
            <person name="Yoshida K."/>
            <person name="Zdobnov E."/>
            <person name="Zhang P."/>
            <person name="Zhang Y."/>
            <person name="Zimin A.V."/>
            <person name="Baldwin J."/>
            <person name="Abdouelleil A."/>
            <person name="Abdulkadir J."/>
            <person name="Abebe A."/>
            <person name="Abera B."/>
            <person name="Abreu J."/>
            <person name="Acer S.C."/>
            <person name="Aftuck L."/>
            <person name="Alexander A."/>
            <person name="An P."/>
            <person name="Anderson E."/>
            <person name="Anderson S."/>
            <person name="Arachi H."/>
            <person name="Azer M."/>
            <person name="Bachantsang P."/>
            <person name="Barry A."/>
            <person name="Bayul T."/>
            <person name="Berlin A."/>
            <person name="Bessette D."/>
            <person name="Bloom T."/>
            <person name="Blye J."/>
            <person name="Boguslavskiy L."/>
            <person name="Bonnet C."/>
            <person name="Boukhgalter B."/>
            <person name="Bourzgui I."/>
            <person name="Brown A."/>
            <person name="Cahill P."/>
            <person name="Channer S."/>
            <person name="Cheshatsang Y."/>
            <person name="Chuda L."/>
            <person name="Citroen M."/>
            <person name="Collymore A."/>
            <person name="Cooke P."/>
            <person name="Costello M."/>
            <person name="D'Aco K."/>
            <person name="Daza R."/>
            <person name="De Haan G."/>
            <person name="DeGray S."/>
            <person name="DeMaso C."/>
            <person name="Dhargay N."/>
            <person name="Dooley K."/>
            <person name="Dooley E."/>
            <person name="Doricent M."/>
            <person name="Dorje P."/>
            <person name="Dorjee K."/>
            <person name="Dupes A."/>
            <person name="Elong R."/>
            <person name="Falk J."/>
            <person name="Farina A."/>
            <person name="Faro S."/>
            <person name="Ferguson D."/>
            <person name="Fisher S."/>
            <person name="Foley C.D."/>
            <person name="Franke A."/>
            <person name="Friedrich D."/>
            <person name="Gadbois L."/>
            <person name="Gearin G."/>
            <person name="Gearin C.R."/>
            <person name="Giannoukos G."/>
            <person name="Goode T."/>
            <person name="Graham J."/>
            <person name="Grandbois E."/>
            <person name="Grewal S."/>
            <person name="Gyaltsen K."/>
            <person name="Hafez N."/>
            <person name="Hagos B."/>
            <person name="Hall J."/>
            <person name="Henson C."/>
            <person name="Hollinger A."/>
            <person name="Honan T."/>
            <person name="Huard M.D."/>
            <person name="Hughes L."/>
            <person name="Hurhula B."/>
            <person name="Husby M.E."/>
            <person name="Kamat A."/>
            <person name="Kanga B."/>
            <person name="Kashin S."/>
            <person name="Khazanovich D."/>
            <person name="Kisner P."/>
            <person name="Lance K."/>
            <person name="Lara M."/>
            <person name="Lee W."/>
            <person name="Lennon N."/>
            <person name="Letendre F."/>
            <person name="LeVine R."/>
            <person name="Lipovsky A."/>
            <person name="Liu X."/>
            <person name="Liu J."/>
            <person name="Liu S."/>
            <person name="Lokyitsang T."/>
            <person name="Lokyitsang Y."/>
            <person name="Lubonja R."/>
            <person name="Lui A."/>
            <person name="MacDonald P."/>
            <person name="Magnisalis V."/>
            <person name="Maru K."/>
            <person name="Matthews C."/>
            <person name="McCusker W."/>
            <person name="McDonough S."/>
            <person name="Mehta T."/>
            <person name="Meldrim J."/>
            <person name="Meneus L."/>
            <person name="Mihai O."/>
            <person name="Mihalev A."/>
            <person name="Mihova T."/>
            <person name="Mittelman R."/>
            <person name="Mlenga V."/>
            <person name="Montmayeur A."/>
            <person name="Mulrain L."/>
            <person name="Navidi A."/>
            <person name="Naylor J."/>
            <person name="Negash T."/>
            <person name="Nguyen T."/>
            <person name="Nguyen N."/>
            <person name="Nicol R."/>
            <person name="Norbu C."/>
            <person name="Norbu N."/>
            <person name="Novod N."/>
            <person name="O'Neill B."/>
            <person name="Osman S."/>
            <person name="Markiewicz E."/>
            <person name="Oyono O.L."/>
            <person name="Patti C."/>
            <person name="Phunkhang P."/>
            <person name="Pierre F."/>
            <person name="Priest M."/>
            <person name="Raghuraman S."/>
            <person name="Rege F."/>
            <person name="Reyes R."/>
            <person name="Rise C."/>
            <person name="Rogov P."/>
            <person name="Ross K."/>
            <person name="Ryan E."/>
            <person name="Settipalli S."/>
            <person name="Shea T."/>
            <person name="Sherpa N."/>
            <person name="Shi L."/>
            <person name="Shih D."/>
            <person name="Sparrow T."/>
            <person name="Spaulding J."/>
            <person name="Stalker J."/>
            <person name="Stange-Thomann N."/>
            <person name="Stavropoulos S."/>
            <person name="Stone C."/>
            <person name="Strader C."/>
            <person name="Tesfaye S."/>
            <person name="Thomson T."/>
            <person name="Thoulutsang Y."/>
            <person name="Thoulutsang D."/>
            <person name="Topham K."/>
            <person name="Topping I."/>
            <person name="Tsamla T."/>
            <person name="Vassiliev H."/>
            <person name="Vo A."/>
            <person name="Wangchuk T."/>
            <person name="Wangdi T."/>
            <person name="Weiand M."/>
            <person name="Wilkinson J."/>
            <person name="Wilson A."/>
            <person name="Yadav S."/>
            <person name="Young G."/>
            <person name="Yu Q."/>
            <person name="Zembek L."/>
            <person name="Zhong D."/>
            <person name="Zimmer A."/>
            <person name="Zwirko Z."/>
            <person name="Jaffe D.B."/>
            <person name="Alvarez P."/>
            <person name="Brockman W."/>
            <person name="Butler J."/>
            <person name="Chin C."/>
            <person name="Gnerre S."/>
            <person name="Grabherr M."/>
            <person name="Kleber M."/>
            <person name="Mauceli E."/>
            <person name="MacCallum I."/>
        </authorList>
    </citation>
    <scope>NUCLEOTIDE SEQUENCE [LARGE SCALE GENOMIC DNA]</scope>
    <source>
        <strain evidence="10">TSC#15081-1352.22</strain>
        <strain evidence="11">Tucson 15081-1352.22</strain>
    </source>
</reference>
<keyword evidence="5" id="KW-0472">Membrane</keyword>
<dbReference type="KEGG" id="dmo:Dmoj_GI18594"/>
<feature type="region of interest" description="Disordered" evidence="9">
    <location>
        <begin position="1"/>
        <end position="45"/>
    </location>
</feature>
<comment type="subcellular location">
    <subcellularLocation>
        <location evidence="1">Cell membrane</location>
        <topology evidence="1">Lipid-anchor</topology>
    </subcellularLocation>
    <subcellularLocation>
        <location evidence="7">Endomembrane system</location>
        <topology evidence="7">Lipid-anchor</topology>
        <orientation evidence="7">Cytoplasmic side</orientation>
    </subcellularLocation>
</comment>
<evidence type="ECO:0000256" key="3">
    <source>
        <dbReference type="ARBA" id="ARBA00022475"/>
    </source>
</evidence>
<keyword evidence="4" id="KW-0597">Phosphoprotein</keyword>
<evidence type="ECO:0000256" key="9">
    <source>
        <dbReference type="SAM" id="MobiDB-lite"/>
    </source>
</evidence>
<dbReference type="InParanoid" id="B4KJK8"/>
<reference evidence="10" key="3">
    <citation type="submission" date="2008-06" db="EMBL/GenBank/DDBJ databases">
        <authorList>
            <consortium name="FlyBase"/>
        </authorList>
    </citation>
    <scope>NUCLEOTIDE SEQUENCE</scope>
    <source>
        <strain evidence="10">TSC#15081-1352.22</strain>
    </source>
</reference>
<dbReference type="EMBL" id="CH933807">
    <property type="protein sequence ID" value="KRG03888.1"/>
    <property type="molecule type" value="Genomic_DNA"/>
</dbReference>
<dbReference type="PANTHER" id="PTHR23401:SF0">
    <property type="entry name" value="CYCLIN-DEPENDENT KINASE 5 ACTIVATOR"/>
    <property type="match status" value="1"/>
</dbReference>